<comment type="caution">
    <text evidence="2">The sequence shown here is derived from an EMBL/GenBank/DDBJ whole genome shotgun (WGS) entry which is preliminary data.</text>
</comment>
<dbReference type="AlphaFoldDB" id="A0A9X2XE14"/>
<reference evidence="2" key="2">
    <citation type="journal article" date="2023" name="mSystems">
        <title>Charting the Lipopeptidome of Nonpathogenic Pseudomonas.</title>
        <authorList>
            <person name="Cesa-Luna C."/>
            <person name="Geudens N."/>
            <person name="Girard L."/>
            <person name="De Roo V."/>
            <person name="Maklad H.R."/>
            <person name="Martins J.C."/>
            <person name="Hofte M."/>
            <person name="De Mot R."/>
        </authorList>
    </citation>
    <scope>NUCLEOTIDE SEQUENCE</scope>
    <source>
        <strain evidence="2">B1M3-32</strain>
    </source>
</reference>
<feature type="region of interest" description="Disordered" evidence="1">
    <location>
        <begin position="1"/>
        <end position="51"/>
    </location>
</feature>
<protein>
    <submittedName>
        <fullName evidence="2">Uncharacterized protein</fullName>
    </submittedName>
</protein>
<reference evidence="2" key="1">
    <citation type="submission" date="2022-09" db="EMBL/GenBank/DDBJ databases">
        <authorList>
            <person name="Cesa-Luna C."/>
            <person name="Girard L."/>
            <person name="Lood C."/>
            <person name="Hofte M."/>
            <person name="De Mot R."/>
        </authorList>
    </citation>
    <scope>NUCLEOTIDE SEQUENCE</scope>
    <source>
        <strain evidence="2">B1M3-32</strain>
    </source>
</reference>
<feature type="compositionally biased region" description="Pro residues" evidence="1">
    <location>
        <begin position="1"/>
        <end position="12"/>
    </location>
</feature>
<dbReference type="Proteomes" id="UP001139955">
    <property type="component" value="Unassembled WGS sequence"/>
</dbReference>
<evidence type="ECO:0000313" key="2">
    <source>
        <dbReference type="EMBL" id="MCU7247185.1"/>
    </source>
</evidence>
<keyword evidence="3" id="KW-1185">Reference proteome</keyword>
<gene>
    <name evidence="2" type="ORF">OC940_05130</name>
</gene>
<evidence type="ECO:0000256" key="1">
    <source>
        <dbReference type="SAM" id="MobiDB-lite"/>
    </source>
</evidence>
<proteinExistence type="predicted"/>
<sequence>MTRVSPVPPAPSILPAEENKPQVTTSGPDFHSQLQAQSNPRERQPDTTRAQGLLNMTMNVSRRPEMEAMLQSLEWRKNAASATNKPARPVPGARASGLDIADYSFPDRDVQVDGEVVKQACLNEHGSEFAPESVDDPTACTPNGEESQLNSDVIGGGGLKAFAIAVALSPITLTWVPIEIVRAPLRSPRIRTWRRNPFAAQSHLPDTSDSEAGSPKPVLDT</sequence>
<feature type="compositionally biased region" description="Polar residues" evidence="1">
    <location>
        <begin position="21"/>
        <end position="39"/>
    </location>
</feature>
<evidence type="ECO:0000313" key="3">
    <source>
        <dbReference type="Proteomes" id="UP001139955"/>
    </source>
</evidence>
<organism evidence="2 3">
    <name type="scientific">Pseudomonas koreensis</name>
    <dbReference type="NCBI Taxonomy" id="198620"/>
    <lineage>
        <taxon>Bacteria</taxon>
        <taxon>Pseudomonadati</taxon>
        <taxon>Pseudomonadota</taxon>
        <taxon>Gammaproteobacteria</taxon>
        <taxon>Pseudomonadales</taxon>
        <taxon>Pseudomonadaceae</taxon>
        <taxon>Pseudomonas</taxon>
    </lineage>
</organism>
<name>A0A9X2XE14_9PSED</name>
<dbReference type="RefSeq" id="WP_301621177.1">
    <property type="nucleotide sequence ID" value="NZ_JAOSKY010000002.1"/>
</dbReference>
<accession>A0A9X2XE14</accession>
<feature type="region of interest" description="Disordered" evidence="1">
    <location>
        <begin position="198"/>
        <end position="221"/>
    </location>
</feature>
<dbReference type="EMBL" id="JAOSKY010000002">
    <property type="protein sequence ID" value="MCU7247185.1"/>
    <property type="molecule type" value="Genomic_DNA"/>
</dbReference>